<dbReference type="PANTHER" id="PTHR30055">
    <property type="entry name" value="HTH-TYPE TRANSCRIPTIONAL REGULATOR RUTR"/>
    <property type="match status" value="1"/>
</dbReference>
<dbReference type="PANTHER" id="PTHR30055:SF223">
    <property type="entry name" value="HTH-TYPE TRANSCRIPTIONAL REGULATOR UIDR"/>
    <property type="match status" value="1"/>
</dbReference>
<dbReference type="InterPro" id="IPR050109">
    <property type="entry name" value="HTH-type_TetR-like_transc_reg"/>
</dbReference>
<name>A0A4Q4IXQ7_SPHSA</name>
<dbReference type="InterPro" id="IPR001647">
    <property type="entry name" value="HTH_TetR"/>
</dbReference>
<dbReference type="InterPro" id="IPR039536">
    <property type="entry name" value="TetR_C_Proteobacteria"/>
</dbReference>
<dbReference type="KEGG" id="sbar:H5V43_18810"/>
<dbReference type="Gene3D" id="1.10.357.10">
    <property type="entry name" value="Tetracycline Repressor, domain 2"/>
    <property type="match status" value="1"/>
</dbReference>
<dbReference type="SUPFAM" id="SSF46689">
    <property type="entry name" value="Homeodomain-like"/>
    <property type="match status" value="1"/>
</dbReference>
<feature type="region of interest" description="Disordered" evidence="5">
    <location>
        <begin position="1"/>
        <end position="20"/>
    </location>
</feature>
<dbReference type="EMBL" id="CP060036">
    <property type="protein sequence ID" value="QOT74175.1"/>
    <property type="molecule type" value="Genomic_DNA"/>
</dbReference>
<dbReference type="InterPro" id="IPR009057">
    <property type="entry name" value="Homeodomain-like_sf"/>
</dbReference>
<dbReference type="GO" id="GO:0003700">
    <property type="term" value="F:DNA-binding transcription factor activity"/>
    <property type="evidence" value="ECO:0007669"/>
    <property type="project" value="TreeGrafter"/>
</dbReference>
<feature type="compositionally biased region" description="Basic residues" evidence="5">
    <location>
        <begin position="1"/>
        <end position="13"/>
    </location>
</feature>
<dbReference type="FunFam" id="1.10.10.60:FF:000141">
    <property type="entry name" value="TetR family transcriptional regulator"/>
    <property type="match status" value="1"/>
</dbReference>
<dbReference type="PROSITE" id="PS50977">
    <property type="entry name" value="HTH_TETR_2"/>
    <property type="match status" value="1"/>
</dbReference>
<keyword evidence="2 4" id="KW-0238">DNA-binding</keyword>
<evidence type="ECO:0000256" key="1">
    <source>
        <dbReference type="ARBA" id="ARBA00023015"/>
    </source>
</evidence>
<dbReference type="Pfam" id="PF00440">
    <property type="entry name" value="TetR_N"/>
    <property type="match status" value="1"/>
</dbReference>
<dbReference type="Proteomes" id="UP000593663">
    <property type="component" value="Chromosome 2"/>
</dbReference>
<keyword evidence="1" id="KW-0805">Transcription regulation</keyword>
<keyword evidence="3" id="KW-0804">Transcription</keyword>
<dbReference type="RefSeq" id="WP_025552037.1">
    <property type="nucleotide sequence ID" value="NZ_BATN01000160.1"/>
</dbReference>
<dbReference type="Pfam" id="PF14246">
    <property type="entry name" value="TetR_C_7"/>
    <property type="match status" value="1"/>
</dbReference>
<evidence type="ECO:0000256" key="5">
    <source>
        <dbReference type="SAM" id="MobiDB-lite"/>
    </source>
</evidence>
<reference evidence="7" key="1">
    <citation type="submission" date="2020-08" db="EMBL/GenBank/DDBJ databases">
        <title>Complete genome sequence of Sphingobium barthaii strain KK22, a high-molecular-weight polycyclic aromatic hydrocarbon-degrading soil bacterium.</title>
        <authorList>
            <person name="Mori J.F."/>
            <person name="Kanaly R.A."/>
        </authorList>
    </citation>
    <scope>NUCLEOTIDE SEQUENCE [LARGE SCALE GENOMIC DNA]</scope>
    <source>
        <strain evidence="7">KK22</strain>
    </source>
</reference>
<evidence type="ECO:0000256" key="4">
    <source>
        <dbReference type="PROSITE-ProRule" id="PRU00335"/>
    </source>
</evidence>
<evidence type="ECO:0000256" key="3">
    <source>
        <dbReference type="ARBA" id="ARBA00023163"/>
    </source>
</evidence>
<evidence type="ECO:0000313" key="6">
    <source>
        <dbReference type="EMBL" id="QOT74175.1"/>
    </source>
</evidence>
<feature type="DNA-binding region" description="H-T-H motif" evidence="4">
    <location>
        <begin position="43"/>
        <end position="62"/>
    </location>
</feature>
<accession>A0A4Q4IXQ7</accession>
<gene>
    <name evidence="6" type="ORF">H5V43_18810</name>
</gene>
<evidence type="ECO:0000313" key="7">
    <source>
        <dbReference type="Proteomes" id="UP000593663"/>
    </source>
</evidence>
<dbReference type="InterPro" id="IPR036271">
    <property type="entry name" value="Tet_transcr_reg_TetR-rel_C_sf"/>
</dbReference>
<dbReference type="SUPFAM" id="SSF48498">
    <property type="entry name" value="Tetracyclin repressor-like, C-terminal domain"/>
    <property type="match status" value="1"/>
</dbReference>
<dbReference type="GO" id="GO:0000976">
    <property type="term" value="F:transcription cis-regulatory region binding"/>
    <property type="evidence" value="ECO:0007669"/>
    <property type="project" value="TreeGrafter"/>
</dbReference>
<organism evidence="6 7">
    <name type="scientific">Sphingobium fuliginis (strain ATCC 27551)</name>
    <dbReference type="NCBI Taxonomy" id="336203"/>
    <lineage>
        <taxon>Bacteria</taxon>
        <taxon>Pseudomonadati</taxon>
        <taxon>Pseudomonadota</taxon>
        <taxon>Alphaproteobacteria</taxon>
        <taxon>Sphingomonadales</taxon>
        <taxon>Sphingomonadaceae</taxon>
        <taxon>Sphingobium</taxon>
    </lineage>
</organism>
<evidence type="ECO:0000256" key="2">
    <source>
        <dbReference type="ARBA" id="ARBA00023125"/>
    </source>
</evidence>
<proteinExistence type="predicted"/>
<sequence>MMIGHQARRRRGRPTADETQAREQAVMEVAAALFEQHGFAGVTMAEVARRARISKTTLYARYPDKPTLFRAICSYACRVPAYRFAAVATEGREPDDVLADFAVAIAEATADPAADRFLRLVIFEAPRFPELAEQILLESRDVAAPLVVWLEGLAREGRLASHDPALLARQFGALVTGGHDGLLQCSEQETGKRIASAVALLRPLFRHEKDRHG</sequence>
<dbReference type="AlphaFoldDB" id="A0A4Q4IXQ7"/>
<dbReference type="PRINTS" id="PR00455">
    <property type="entry name" value="HTHTETR"/>
</dbReference>
<protein>
    <submittedName>
        <fullName evidence="6">TetR/AcrR family transcriptional regulator</fullName>
    </submittedName>
</protein>